<dbReference type="OrthoDB" id="6441152at2759"/>
<evidence type="ECO:0000256" key="1">
    <source>
        <dbReference type="SAM" id="MobiDB-lite"/>
    </source>
</evidence>
<feature type="compositionally biased region" description="Low complexity" evidence="1">
    <location>
        <begin position="244"/>
        <end position="300"/>
    </location>
</feature>
<keyword evidence="4" id="KW-1185">Reference proteome</keyword>
<organism evidence="3 4">
    <name type="scientific">Nephila pilipes</name>
    <name type="common">Giant wood spider</name>
    <name type="synonym">Nephila maculata</name>
    <dbReference type="NCBI Taxonomy" id="299642"/>
    <lineage>
        <taxon>Eukaryota</taxon>
        <taxon>Metazoa</taxon>
        <taxon>Ecdysozoa</taxon>
        <taxon>Arthropoda</taxon>
        <taxon>Chelicerata</taxon>
        <taxon>Arachnida</taxon>
        <taxon>Araneae</taxon>
        <taxon>Araneomorphae</taxon>
        <taxon>Entelegynae</taxon>
        <taxon>Araneoidea</taxon>
        <taxon>Nephilidae</taxon>
        <taxon>Nephila</taxon>
    </lineage>
</organism>
<sequence>MSSLLHSCLVILVAVCTTSFAPVTCQDSTEDYRQAIAFNTSLLSENERSVIDTCARIFVRGVHASPQLKDCFDISDLPPVKFSFHVHKHFVLKAVDDLGASDFEYIADFATRPMAQNFDVFYGKYVLRVYANVLPAFLYDQGILTEDNVESLCTEYLTNMDNSCQTTVVPGDTRSKFQAITDGFEQTLDSNINLTRTQLWELSNHYQFQWTLTAVDFGTKSHLYNKCIRESQGYTEENSDSDSDTSSSGCDSSSSESDSSSSESDSSSSESDSSSSESDSSSSESDSSSSDSDSSDSNSS</sequence>
<feature type="region of interest" description="Disordered" evidence="1">
    <location>
        <begin position="233"/>
        <end position="300"/>
    </location>
</feature>
<evidence type="ECO:0000313" key="3">
    <source>
        <dbReference type="EMBL" id="GFS94220.1"/>
    </source>
</evidence>
<feature type="chain" id="PRO_5036446469" evidence="2">
    <location>
        <begin position="26"/>
        <end position="300"/>
    </location>
</feature>
<keyword evidence="2" id="KW-0732">Signal</keyword>
<dbReference type="Proteomes" id="UP000887013">
    <property type="component" value="Unassembled WGS sequence"/>
</dbReference>
<feature type="signal peptide" evidence="2">
    <location>
        <begin position="1"/>
        <end position="25"/>
    </location>
</feature>
<comment type="caution">
    <text evidence="3">The sequence shown here is derived from an EMBL/GenBank/DDBJ whole genome shotgun (WGS) entry which is preliminary data.</text>
</comment>
<dbReference type="AlphaFoldDB" id="A0A8X6TAU0"/>
<proteinExistence type="predicted"/>
<name>A0A8X6TAU0_NEPPI</name>
<accession>A0A8X6TAU0</accession>
<reference evidence="3" key="1">
    <citation type="submission" date="2020-08" db="EMBL/GenBank/DDBJ databases">
        <title>Multicomponent nature underlies the extraordinary mechanical properties of spider dragline silk.</title>
        <authorList>
            <person name="Kono N."/>
            <person name="Nakamura H."/>
            <person name="Mori M."/>
            <person name="Yoshida Y."/>
            <person name="Ohtoshi R."/>
            <person name="Malay A.D."/>
            <person name="Moran D.A.P."/>
            <person name="Tomita M."/>
            <person name="Numata K."/>
            <person name="Arakawa K."/>
        </authorList>
    </citation>
    <scope>NUCLEOTIDE SEQUENCE</scope>
</reference>
<dbReference type="EMBL" id="BMAW01005453">
    <property type="protein sequence ID" value="GFS94220.1"/>
    <property type="molecule type" value="Genomic_DNA"/>
</dbReference>
<evidence type="ECO:0000256" key="2">
    <source>
        <dbReference type="SAM" id="SignalP"/>
    </source>
</evidence>
<evidence type="ECO:0000313" key="4">
    <source>
        <dbReference type="Proteomes" id="UP000887013"/>
    </source>
</evidence>
<protein>
    <submittedName>
        <fullName evidence="3">Uncharacterized protein</fullName>
    </submittedName>
</protein>
<gene>
    <name evidence="3" type="primary">NCL1_19123</name>
    <name evidence="3" type="ORF">NPIL_617271</name>
</gene>